<name>A0A6J7N1C8_9ZZZZ</name>
<evidence type="ECO:0000313" key="10">
    <source>
        <dbReference type="EMBL" id="CAB4985968.1"/>
    </source>
</evidence>
<keyword evidence="3" id="KW-1003">Cell membrane</keyword>
<keyword evidence="5 7" id="KW-1133">Transmembrane helix</keyword>
<evidence type="ECO:0000259" key="8">
    <source>
        <dbReference type="PROSITE" id="PS50928"/>
    </source>
</evidence>
<accession>A0A6J7N1C8</accession>
<dbReference type="InterPro" id="IPR035906">
    <property type="entry name" value="MetI-like_sf"/>
</dbReference>
<organism evidence="10">
    <name type="scientific">freshwater metagenome</name>
    <dbReference type="NCBI Taxonomy" id="449393"/>
    <lineage>
        <taxon>unclassified sequences</taxon>
        <taxon>metagenomes</taxon>
        <taxon>ecological metagenomes</taxon>
    </lineage>
</organism>
<proteinExistence type="predicted"/>
<comment type="subcellular location">
    <subcellularLocation>
        <location evidence="1">Cell membrane</location>
        <topology evidence="1">Multi-pass membrane protein</topology>
    </subcellularLocation>
</comment>
<feature type="domain" description="ABC transmembrane type-1" evidence="8">
    <location>
        <begin position="96"/>
        <end position="388"/>
    </location>
</feature>
<dbReference type="SUPFAM" id="SSF161098">
    <property type="entry name" value="MetI-like"/>
    <property type="match status" value="2"/>
</dbReference>
<dbReference type="AlphaFoldDB" id="A0A6J7N1C8"/>
<dbReference type="Pfam" id="PF19300">
    <property type="entry name" value="BPD_transp_1_N"/>
    <property type="match status" value="1"/>
</dbReference>
<dbReference type="PANTHER" id="PTHR43163">
    <property type="entry name" value="DIPEPTIDE TRANSPORT SYSTEM PERMEASE PROTEIN DPPB-RELATED"/>
    <property type="match status" value="1"/>
</dbReference>
<protein>
    <submittedName>
        <fullName evidence="10">Unannotated protein</fullName>
    </submittedName>
</protein>
<evidence type="ECO:0000313" key="9">
    <source>
        <dbReference type="EMBL" id="CAB4813766.1"/>
    </source>
</evidence>
<keyword evidence="6 7" id="KW-0472">Membrane</keyword>
<evidence type="ECO:0000256" key="6">
    <source>
        <dbReference type="ARBA" id="ARBA00023136"/>
    </source>
</evidence>
<dbReference type="Gene3D" id="1.10.3720.10">
    <property type="entry name" value="MetI-like"/>
    <property type="match status" value="2"/>
</dbReference>
<feature type="transmembrane region" description="Helical" evidence="7">
    <location>
        <begin position="261"/>
        <end position="280"/>
    </location>
</feature>
<dbReference type="InterPro" id="IPR045621">
    <property type="entry name" value="BPD_transp_1_N"/>
</dbReference>
<reference evidence="10" key="1">
    <citation type="submission" date="2020-05" db="EMBL/GenBank/DDBJ databases">
        <authorList>
            <person name="Chiriac C."/>
            <person name="Salcher M."/>
            <person name="Ghai R."/>
            <person name="Kavagutti S V."/>
        </authorList>
    </citation>
    <scope>NUCLEOTIDE SEQUENCE</scope>
</reference>
<feature type="transmembrane region" description="Helical" evidence="7">
    <location>
        <begin position="168"/>
        <end position="189"/>
    </location>
</feature>
<evidence type="ECO:0000256" key="1">
    <source>
        <dbReference type="ARBA" id="ARBA00004651"/>
    </source>
</evidence>
<evidence type="ECO:0000256" key="7">
    <source>
        <dbReference type="SAM" id="Phobius"/>
    </source>
</evidence>
<dbReference type="InterPro" id="IPR000515">
    <property type="entry name" value="MetI-like"/>
</dbReference>
<evidence type="ECO:0000256" key="4">
    <source>
        <dbReference type="ARBA" id="ARBA00022692"/>
    </source>
</evidence>
<dbReference type="PROSITE" id="PS50928">
    <property type="entry name" value="ABC_TM1"/>
    <property type="match status" value="1"/>
</dbReference>
<dbReference type="Pfam" id="PF00528">
    <property type="entry name" value="BPD_transp_1"/>
    <property type="match status" value="1"/>
</dbReference>
<feature type="transmembrane region" description="Helical" evidence="7">
    <location>
        <begin position="319"/>
        <end position="346"/>
    </location>
</feature>
<keyword evidence="2" id="KW-0813">Transport</keyword>
<sequence length="398" mass="43775">MLRLAARRSLGAIPLLFAASVLTFLLVANIGDPQKLEDLRLKPGVSERTIARLEHEYGLDRPLVSRYAEWIGDFVTGDWGMNSSRTEVRPDLWRALQVTLRLLIFAQVASVVLGVLVGVISAVRQYSAFDYVMTGLSFFFFSIPTFVLASLLKQFLAIEVNPWLREPSISITVALVFLALGVACGVGLVRTRYRFRRQTPMNRVIAGGLGGAAVVAAFVLVFKIGWEGNSYRGGDPSPLIPTTSESSEGLTGGWWVHAQDFFWHALLPSLTLITISFAGYSRFMRASMLETMNADYVRTARAKGLSEGRTIFRHAFRNALMPLSTVVALDFGALIGGAIITESIFGWSGMGRFFTDALAAKEPDPILAFVMVTAVAVLVFNLIADLLYARLDPRVRLD</sequence>
<feature type="transmembrane region" description="Helical" evidence="7">
    <location>
        <begin position="135"/>
        <end position="156"/>
    </location>
</feature>
<keyword evidence="4 7" id="KW-0812">Transmembrane</keyword>
<evidence type="ECO:0000256" key="2">
    <source>
        <dbReference type="ARBA" id="ARBA00022448"/>
    </source>
</evidence>
<feature type="transmembrane region" description="Helical" evidence="7">
    <location>
        <begin position="102"/>
        <end position="123"/>
    </location>
</feature>
<gene>
    <name evidence="9" type="ORF">UFOPK3001_01746</name>
    <name evidence="10" type="ORF">UFOPK3954_00842</name>
</gene>
<evidence type="ECO:0000256" key="5">
    <source>
        <dbReference type="ARBA" id="ARBA00022989"/>
    </source>
</evidence>
<feature type="transmembrane region" description="Helical" evidence="7">
    <location>
        <begin position="12"/>
        <end position="31"/>
    </location>
</feature>
<dbReference type="GO" id="GO:0055085">
    <property type="term" value="P:transmembrane transport"/>
    <property type="evidence" value="ECO:0007669"/>
    <property type="project" value="InterPro"/>
</dbReference>
<dbReference type="CDD" id="cd06261">
    <property type="entry name" value="TM_PBP2"/>
    <property type="match status" value="1"/>
</dbReference>
<feature type="transmembrane region" description="Helical" evidence="7">
    <location>
        <begin position="201"/>
        <end position="222"/>
    </location>
</feature>
<feature type="transmembrane region" description="Helical" evidence="7">
    <location>
        <begin position="366"/>
        <end position="388"/>
    </location>
</feature>
<dbReference type="EMBL" id="CAFBON010000071">
    <property type="protein sequence ID" value="CAB4985968.1"/>
    <property type="molecule type" value="Genomic_DNA"/>
</dbReference>
<evidence type="ECO:0000256" key="3">
    <source>
        <dbReference type="ARBA" id="ARBA00022475"/>
    </source>
</evidence>
<dbReference type="EMBL" id="CAFAAJ010000124">
    <property type="protein sequence ID" value="CAB4813766.1"/>
    <property type="molecule type" value="Genomic_DNA"/>
</dbReference>
<dbReference type="GO" id="GO:0005886">
    <property type="term" value="C:plasma membrane"/>
    <property type="evidence" value="ECO:0007669"/>
    <property type="project" value="UniProtKB-SubCell"/>
</dbReference>
<dbReference type="PANTHER" id="PTHR43163:SF6">
    <property type="entry name" value="DIPEPTIDE TRANSPORT SYSTEM PERMEASE PROTEIN DPPB-RELATED"/>
    <property type="match status" value="1"/>
</dbReference>